<feature type="compositionally biased region" description="Polar residues" evidence="1">
    <location>
        <begin position="225"/>
        <end position="239"/>
    </location>
</feature>
<proteinExistence type="predicted"/>
<dbReference type="Proteomes" id="UP000013827">
    <property type="component" value="Unassembled WGS sequence"/>
</dbReference>
<name>A0A0D3K2Z6_EMIH1</name>
<dbReference type="AlphaFoldDB" id="A0A0D3K2Z6"/>
<feature type="region of interest" description="Disordered" evidence="1">
    <location>
        <begin position="225"/>
        <end position="253"/>
    </location>
</feature>
<dbReference type="GeneID" id="17275405"/>
<keyword evidence="4" id="KW-1185">Reference proteome</keyword>
<reference evidence="3" key="2">
    <citation type="submission" date="2024-10" db="UniProtKB">
        <authorList>
            <consortium name="EnsemblProtists"/>
        </authorList>
    </citation>
    <scope>IDENTIFICATION</scope>
</reference>
<protein>
    <submittedName>
        <fullName evidence="3">Uncharacterized protein</fullName>
    </submittedName>
</protein>
<evidence type="ECO:0000256" key="1">
    <source>
        <dbReference type="SAM" id="MobiDB-lite"/>
    </source>
</evidence>
<feature type="chain" id="PRO_5044247009" evidence="2">
    <location>
        <begin position="32"/>
        <end position="272"/>
    </location>
</feature>
<dbReference type="RefSeq" id="XP_005782560.1">
    <property type="nucleotide sequence ID" value="XM_005782503.1"/>
</dbReference>
<keyword evidence="2" id="KW-0732">Signal</keyword>
<dbReference type="HOGENOM" id="CLU_1024649_0_0_1"/>
<sequence>MIVFGSRPKAPGCWLAACFATCAVLALAAHALSPRGASLEPAAQLSPESASGCTFLMTADASDRGAGGRLAGELSAAIEHAVLAQDRRARLVVRAHPDAQANVVMLLGKVTAPAAIDYNALVRSVSLEMPNRKAHERRRAGVGWCGPARLAVGQSRGTAGDPSGQAPRPPNEIIVAKRACQLFPSALTKPPTHKPKLLQIALIHEEFAGSIAAWGCSSRLRATADSTLGSSPTGSQSEVSCGLRLLSNDDRGGSERAVRRLERRNEKNLTIA</sequence>
<dbReference type="PaxDb" id="2903-EOD30131"/>
<dbReference type="KEGG" id="ehx:EMIHUDRAFT_203616"/>
<evidence type="ECO:0000313" key="4">
    <source>
        <dbReference type="Proteomes" id="UP000013827"/>
    </source>
</evidence>
<evidence type="ECO:0000313" key="3">
    <source>
        <dbReference type="EnsemblProtists" id="EOD30131"/>
    </source>
</evidence>
<evidence type="ECO:0000256" key="2">
    <source>
        <dbReference type="SAM" id="SignalP"/>
    </source>
</evidence>
<organism evidence="3 4">
    <name type="scientific">Emiliania huxleyi (strain CCMP1516)</name>
    <dbReference type="NCBI Taxonomy" id="280463"/>
    <lineage>
        <taxon>Eukaryota</taxon>
        <taxon>Haptista</taxon>
        <taxon>Haptophyta</taxon>
        <taxon>Prymnesiophyceae</taxon>
        <taxon>Isochrysidales</taxon>
        <taxon>Noelaerhabdaceae</taxon>
        <taxon>Emiliania</taxon>
    </lineage>
</organism>
<dbReference type="EnsemblProtists" id="EOD30131">
    <property type="protein sequence ID" value="EOD30131"/>
    <property type="gene ID" value="EMIHUDRAFT_203616"/>
</dbReference>
<feature type="signal peptide" evidence="2">
    <location>
        <begin position="1"/>
        <end position="31"/>
    </location>
</feature>
<reference evidence="4" key="1">
    <citation type="journal article" date="2013" name="Nature">
        <title>Pan genome of the phytoplankton Emiliania underpins its global distribution.</title>
        <authorList>
            <person name="Read B.A."/>
            <person name="Kegel J."/>
            <person name="Klute M.J."/>
            <person name="Kuo A."/>
            <person name="Lefebvre S.C."/>
            <person name="Maumus F."/>
            <person name="Mayer C."/>
            <person name="Miller J."/>
            <person name="Monier A."/>
            <person name="Salamov A."/>
            <person name="Young J."/>
            <person name="Aguilar M."/>
            <person name="Claverie J.M."/>
            <person name="Frickenhaus S."/>
            <person name="Gonzalez K."/>
            <person name="Herman E.K."/>
            <person name="Lin Y.C."/>
            <person name="Napier J."/>
            <person name="Ogata H."/>
            <person name="Sarno A.F."/>
            <person name="Shmutz J."/>
            <person name="Schroeder D."/>
            <person name="de Vargas C."/>
            <person name="Verret F."/>
            <person name="von Dassow P."/>
            <person name="Valentin K."/>
            <person name="Van de Peer Y."/>
            <person name="Wheeler G."/>
            <person name="Dacks J.B."/>
            <person name="Delwiche C.F."/>
            <person name="Dyhrman S.T."/>
            <person name="Glockner G."/>
            <person name="John U."/>
            <person name="Richards T."/>
            <person name="Worden A.Z."/>
            <person name="Zhang X."/>
            <person name="Grigoriev I.V."/>
            <person name="Allen A.E."/>
            <person name="Bidle K."/>
            <person name="Borodovsky M."/>
            <person name="Bowler C."/>
            <person name="Brownlee C."/>
            <person name="Cock J.M."/>
            <person name="Elias M."/>
            <person name="Gladyshev V.N."/>
            <person name="Groth M."/>
            <person name="Guda C."/>
            <person name="Hadaegh A."/>
            <person name="Iglesias-Rodriguez M.D."/>
            <person name="Jenkins J."/>
            <person name="Jones B.M."/>
            <person name="Lawson T."/>
            <person name="Leese F."/>
            <person name="Lindquist E."/>
            <person name="Lobanov A."/>
            <person name="Lomsadze A."/>
            <person name="Malik S.B."/>
            <person name="Marsh M.E."/>
            <person name="Mackinder L."/>
            <person name="Mock T."/>
            <person name="Mueller-Roeber B."/>
            <person name="Pagarete A."/>
            <person name="Parker M."/>
            <person name="Probert I."/>
            <person name="Quesneville H."/>
            <person name="Raines C."/>
            <person name="Rensing S.A."/>
            <person name="Riano-Pachon D.M."/>
            <person name="Richier S."/>
            <person name="Rokitta S."/>
            <person name="Shiraiwa Y."/>
            <person name="Soanes D.M."/>
            <person name="van der Giezen M."/>
            <person name="Wahlund T.M."/>
            <person name="Williams B."/>
            <person name="Wilson W."/>
            <person name="Wolfe G."/>
            <person name="Wurch L.L."/>
        </authorList>
    </citation>
    <scope>NUCLEOTIDE SEQUENCE</scope>
</reference>
<accession>A0A0D3K2Z6</accession>